<keyword evidence="1" id="KW-0812">Transmembrane</keyword>
<accession>A0A413IG29</accession>
<name>A0A413IG29_9BACT</name>
<reference evidence="2 3" key="1">
    <citation type="submission" date="2018-08" db="EMBL/GenBank/DDBJ databases">
        <title>A genome reference for cultivated species of the human gut microbiota.</title>
        <authorList>
            <person name="Zou Y."/>
            <person name="Xue W."/>
            <person name="Luo G."/>
        </authorList>
    </citation>
    <scope>NUCLEOTIDE SEQUENCE [LARGE SCALE GENOMIC DNA]</scope>
    <source>
        <strain evidence="2 3">OF03-11</strain>
    </source>
</reference>
<protein>
    <submittedName>
        <fullName evidence="2">Uncharacterized protein</fullName>
    </submittedName>
</protein>
<feature type="transmembrane region" description="Helical" evidence="1">
    <location>
        <begin position="200"/>
        <end position="217"/>
    </location>
</feature>
<feature type="transmembrane region" description="Helical" evidence="1">
    <location>
        <begin position="9"/>
        <end position="26"/>
    </location>
</feature>
<sequence>MIDRILKNWKTTVLGLAILITCFILVFMEKSTLTEVSVFICGGFFVLFSKDSMLRKKGPVSVIIFGSLLLFASCRPYRSFTTNTERIVRDTITIRDSIPFRIEIPGDTVRITSDSIVYDTVCLDQLQSGRFSLPPWETSTKFAYAQAGITNSVPWLNLRQNPINIDTLIYINKIKILERTIREMESRIIVPEKDPFYKNVWLWISVMLGIVLFRRYARN</sequence>
<dbReference type="EMBL" id="QSCO01000003">
    <property type="protein sequence ID" value="RGY09314.1"/>
    <property type="molecule type" value="Genomic_DNA"/>
</dbReference>
<feature type="transmembrane region" description="Helical" evidence="1">
    <location>
        <begin position="32"/>
        <end position="48"/>
    </location>
</feature>
<dbReference type="Proteomes" id="UP000284434">
    <property type="component" value="Unassembled WGS sequence"/>
</dbReference>
<evidence type="ECO:0000313" key="3">
    <source>
        <dbReference type="Proteomes" id="UP000284434"/>
    </source>
</evidence>
<dbReference type="AlphaFoldDB" id="A0A413IG29"/>
<keyword evidence="1" id="KW-0472">Membrane</keyword>
<evidence type="ECO:0000256" key="1">
    <source>
        <dbReference type="SAM" id="Phobius"/>
    </source>
</evidence>
<comment type="caution">
    <text evidence="2">The sequence shown here is derived from an EMBL/GenBank/DDBJ whole genome shotgun (WGS) entry which is preliminary data.</text>
</comment>
<keyword evidence="1" id="KW-1133">Transmembrane helix</keyword>
<proteinExistence type="predicted"/>
<gene>
    <name evidence="2" type="ORF">DXA53_03270</name>
</gene>
<organism evidence="2 3">
    <name type="scientific">Odoribacter splanchnicus</name>
    <dbReference type="NCBI Taxonomy" id="28118"/>
    <lineage>
        <taxon>Bacteria</taxon>
        <taxon>Pseudomonadati</taxon>
        <taxon>Bacteroidota</taxon>
        <taxon>Bacteroidia</taxon>
        <taxon>Bacteroidales</taxon>
        <taxon>Odoribacteraceae</taxon>
        <taxon>Odoribacter</taxon>
    </lineage>
</organism>
<evidence type="ECO:0000313" key="2">
    <source>
        <dbReference type="EMBL" id="RGY09314.1"/>
    </source>
</evidence>